<keyword evidence="1" id="KW-0472">Membrane</keyword>
<sequence length="114" mass="13194">MDTPTHIHEHCFSLKRVIPHFLCAFALFYLLTYVAWHLSLPVDVPSRLSCAGQVSSARTSHRSLNCSHGREHLPTVLARSHICCILCVWWFFFFLTHVASLCLLIRKLIHLRLK</sequence>
<evidence type="ECO:0000313" key="2">
    <source>
        <dbReference type="Ensembl" id="ENSNVIP00000000787.1"/>
    </source>
</evidence>
<feature type="transmembrane region" description="Helical" evidence="1">
    <location>
        <begin position="21"/>
        <end position="39"/>
    </location>
</feature>
<proteinExistence type="predicted"/>
<keyword evidence="3" id="KW-1185">Reference proteome</keyword>
<evidence type="ECO:0000256" key="1">
    <source>
        <dbReference type="SAM" id="Phobius"/>
    </source>
</evidence>
<keyword evidence="1" id="KW-1133">Transmembrane helix</keyword>
<keyword evidence="1" id="KW-0812">Transmembrane</keyword>
<name>A0A8C7AAQ4_NEOVI</name>
<feature type="transmembrane region" description="Helical" evidence="1">
    <location>
        <begin position="78"/>
        <end position="105"/>
    </location>
</feature>
<accession>A0A8C7AAQ4</accession>
<dbReference type="Ensembl" id="ENSNVIT00000000924.1">
    <property type="protein sequence ID" value="ENSNVIP00000000787.1"/>
    <property type="gene ID" value="ENSNVIG00000000702.1"/>
</dbReference>
<dbReference type="AlphaFoldDB" id="A0A8C7AAQ4"/>
<evidence type="ECO:0000313" key="3">
    <source>
        <dbReference type="Proteomes" id="UP000694425"/>
    </source>
</evidence>
<reference evidence="2" key="2">
    <citation type="submission" date="2025-09" db="UniProtKB">
        <authorList>
            <consortium name="Ensembl"/>
        </authorList>
    </citation>
    <scope>IDENTIFICATION</scope>
</reference>
<reference evidence="2" key="1">
    <citation type="submission" date="2025-08" db="UniProtKB">
        <authorList>
            <consortium name="Ensembl"/>
        </authorList>
    </citation>
    <scope>IDENTIFICATION</scope>
</reference>
<dbReference type="Proteomes" id="UP000694425">
    <property type="component" value="Unplaced"/>
</dbReference>
<protein>
    <submittedName>
        <fullName evidence="2">Uncharacterized protein</fullName>
    </submittedName>
</protein>
<organism evidence="2 3">
    <name type="scientific">Neovison vison</name>
    <name type="common">American mink</name>
    <name type="synonym">Mustela vison</name>
    <dbReference type="NCBI Taxonomy" id="452646"/>
    <lineage>
        <taxon>Eukaryota</taxon>
        <taxon>Metazoa</taxon>
        <taxon>Chordata</taxon>
        <taxon>Craniata</taxon>
        <taxon>Vertebrata</taxon>
        <taxon>Euteleostomi</taxon>
        <taxon>Mammalia</taxon>
        <taxon>Eutheria</taxon>
        <taxon>Laurasiatheria</taxon>
        <taxon>Carnivora</taxon>
        <taxon>Caniformia</taxon>
        <taxon>Musteloidea</taxon>
        <taxon>Mustelidae</taxon>
        <taxon>Mustelinae</taxon>
        <taxon>Neogale</taxon>
    </lineage>
</organism>